<dbReference type="EMBL" id="CP002345">
    <property type="protein sequence ID" value="ADQ80648.1"/>
    <property type="molecule type" value="Genomic_DNA"/>
</dbReference>
<dbReference type="Proteomes" id="UP000008718">
    <property type="component" value="Chromosome"/>
</dbReference>
<keyword evidence="2" id="KW-0805">Transcription regulation</keyword>
<dbReference type="HOGENOM" id="CLU_047691_4_1_10"/>
<feature type="domain" description="RNA polymerase sigma factor 70 region 4 type 2" evidence="7">
    <location>
        <begin position="127"/>
        <end position="179"/>
    </location>
</feature>
<keyword evidence="5" id="KW-0812">Transmembrane</keyword>
<dbReference type="STRING" id="694427.Palpr_2516"/>
<dbReference type="GO" id="GO:0003677">
    <property type="term" value="F:DNA binding"/>
    <property type="evidence" value="ECO:0007669"/>
    <property type="project" value="InterPro"/>
</dbReference>
<dbReference type="OrthoDB" id="9782991at2"/>
<dbReference type="NCBIfam" id="TIGR02937">
    <property type="entry name" value="sigma70-ECF"/>
    <property type="match status" value="1"/>
</dbReference>
<dbReference type="KEGG" id="ppn:Palpr_2516"/>
<dbReference type="GO" id="GO:0006352">
    <property type="term" value="P:DNA-templated transcription initiation"/>
    <property type="evidence" value="ECO:0007669"/>
    <property type="project" value="InterPro"/>
</dbReference>
<dbReference type="PANTHER" id="PTHR43133">
    <property type="entry name" value="RNA POLYMERASE ECF-TYPE SIGMA FACTO"/>
    <property type="match status" value="1"/>
</dbReference>
<protein>
    <submittedName>
        <fullName evidence="8">RNA polymerase, sigma-24 subunit, ECF subfamily</fullName>
    </submittedName>
</protein>
<evidence type="ECO:0000259" key="6">
    <source>
        <dbReference type="Pfam" id="PF04542"/>
    </source>
</evidence>
<dbReference type="InterPro" id="IPR013249">
    <property type="entry name" value="RNA_pol_sigma70_r4_t2"/>
</dbReference>
<dbReference type="InterPro" id="IPR014327">
    <property type="entry name" value="RNA_pol_sigma70_bacteroid"/>
</dbReference>
<dbReference type="Gene3D" id="1.10.1740.10">
    <property type="match status" value="1"/>
</dbReference>
<dbReference type="InterPro" id="IPR013324">
    <property type="entry name" value="RNA_pol_sigma_r3/r4-like"/>
</dbReference>
<feature type="transmembrane region" description="Helical" evidence="5">
    <location>
        <begin position="182"/>
        <end position="206"/>
    </location>
</feature>
<dbReference type="Pfam" id="PF08281">
    <property type="entry name" value="Sigma70_r4_2"/>
    <property type="match status" value="1"/>
</dbReference>
<evidence type="ECO:0000256" key="3">
    <source>
        <dbReference type="ARBA" id="ARBA00023082"/>
    </source>
</evidence>
<dbReference type="PANTHER" id="PTHR43133:SF46">
    <property type="entry name" value="RNA POLYMERASE SIGMA-70 FACTOR ECF SUBFAMILY"/>
    <property type="match status" value="1"/>
</dbReference>
<evidence type="ECO:0000256" key="5">
    <source>
        <dbReference type="SAM" id="Phobius"/>
    </source>
</evidence>
<dbReference type="CDD" id="cd06171">
    <property type="entry name" value="Sigma70_r4"/>
    <property type="match status" value="1"/>
</dbReference>
<dbReference type="RefSeq" id="WP_013446017.1">
    <property type="nucleotide sequence ID" value="NC_014734.1"/>
</dbReference>
<evidence type="ECO:0000259" key="7">
    <source>
        <dbReference type="Pfam" id="PF08281"/>
    </source>
</evidence>
<dbReference type="AlphaFoldDB" id="E4T7F4"/>
<evidence type="ECO:0000313" key="9">
    <source>
        <dbReference type="Proteomes" id="UP000008718"/>
    </source>
</evidence>
<evidence type="ECO:0000256" key="4">
    <source>
        <dbReference type="ARBA" id="ARBA00023163"/>
    </source>
</evidence>
<gene>
    <name evidence="8" type="ordered locus">Palpr_2516</name>
</gene>
<dbReference type="GO" id="GO:0016987">
    <property type="term" value="F:sigma factor activity"/>
    <property type="evidence" value="ECO:0007669"/>
    <property type="project" value="UniProtKB-KW"/>
</dbReference>
<name>E4T7F4_PALPW</name>
<dbReference type="InterPro" id="IPR039425">
    <property type="entry name" value="RNA_pol_sigma-70-like"/>
</dbReference>
<dbReference type="InterPro" id="IPR036388">
    <property type="entry name" value="WH-like_DNA-bd_sf"/>
</dbReference>
<dbReference type="SUPFAM" id="SSF88946">
    <property type="entry name" value="Sigma2 domain of RNA polymerase sigma factors"/>
    <property type="match status" value="1"/>
</dbReference>
<evidence type="ECO:0000313" key="8">
    <source>
        <dbReference type="EMBL" id="ADQ80648.1"/>
    </source>
</evidence>
<reference key="1">
    <citation type="submission" date="2010-11" db="EMBL/GenBank/DDBJ databases">
        <title>The complete genome of Paludibacter propionicigenes DSM 17365.</title>
        <authorList>
            <consortium name="US DOE Joint Genome Institute (JGI-PGF)"/>
            <person name="Lucas S."/>
            <person name="Copeland A."/>
            <person name="Lapidus A."/>
            <person name="Bruce D."/>
            <person name="Goodwin L."/>
            <person name="Pitluck S."/>
            <person name="Kyrpides N."/>
            <person name="Mavromatis K."/>
            <person name="Ivanova N."/>
            <person name="Munk A.C."/>
            <person name="Brettin T."/>
            <person name="Detter J.C."/>
            <person name="Han C."/>
            <person name="Tapia R."/>
            <person name="Land M."/>
            <person name="Hauser L."/>
            <person name="Markowitz V."/>
            <person name="Cheng J.-F."/>
            <person name="Hugenholtz P."/>
            <person name="Woyke T."/>
            <person name="Wu D."/>
            <person name="Gronow S."/>
            <person name="Wellnitz S."/>
            <person name="Brambilla E."/>
            <person name="Klenk H.-P."/>
            <person name="Eisen J.A."/>
        </authorList>
    </citation>
    <scope>NUCLEOTIDE SEQUENCE</scope>
    <source>
        <strain>WB4</strain>
    </source>
</reference>
<keyword evidence="3" id="KW-0731">Sigma factor</keyword>
<keyword evidence="4" id="KW-0804">Transcription</keyword>
<keyword evidence="9" id="KW-1185">Reference proteome</keyword>
<dbReference type="InterPro" id="IPR013325">
    <property type="entry name" value="RNA_pol_sigma_r2"/>
</dbReference>
<reference evidence="8 9" key="2">
    <citation type="journal article" date="2011" name="Stand. Genomic Sci.">
        <title>Complete genome sequence of Paludibacter propionicigenes type strain (WB4).</title>
        <authorList>
            <person name="Gronow S."/>
            <person name="Munk C."/>
            <person name="Lapidus A."/>
            <person name="Nolan M."/>
            <person name="Lucas S."/>
            <person name="Hammon N."/>
            <person name="Deshpande S."/>
            <person name="Cheng J.F."/>
            <person name="Tapia R."/>
            <person name="Han C."/>
            <person name="Goodwin L."/>
            <person name="Pitluck S."/>
            <person name="Liolios K."/>
            <person name="Ivanova N."/>
            <person name="Mavromatis K."/>
            <person name="Mikhailova N."/>
            <person name="Pati A."/>
            <person name="Chen A."/>
            <person name="Palaniappan K."/>
            <person name="Land M."/>
            <person name="Hauser L."/>
            <person name="Chang Y.J."/>
            <person name="Jeffries C.D."/>
            <person name="Brambilla E."/>
            <person name="Rohde M."/>
            <person name="Goker M."/>
            <person name="Detter J.C."/>
            <person name="Woyke T."/>
            <person name="Bristow J."/>
            <person name="Eisen J.A."/>
            <person name="Markowitz V."/>
            <person name="Hugenholtz P."/>
            <person name="Kyrpides N.C."/>
            <person name="Klenk H.P."/>
        </authorList>
    </citation>
    <scope>NUCLEOTIDE SEQUENCE [LARGE SCALE GENOMIC DNA]</scope>
    <source>
        <strain evidence="9">DSM 17365 / JCM 13257 / WB4</strain>
    </source>
</reference>
<evidence type="ECO:0000256" key="2">
    <source>
        <dbReference type="ARBA" id="ARBA00023015"/>
    </source>
</evidence>
<dbReference type="SUPFAM" id="SSF88659">
    <property type="entry name" value="Sigma3 and sigma4 domains of RNA polymerase sigma factors"/>
    <property type="match status" value="1"/>
</dbReference>
<proteinExistence type="inferred from homology"/>
<dbReference type="InterPro" id="IPR007627">
    <property type="entry name" value="RNA_pol_sigma70_r2"/>
</dbReference>
<dbReference type="InterPro" id="IPR014284">
    <property type="entry name" value="RNA_pol_sigma-70_dom"/>
</dbReference>
<feature type="domain" description="RNA polymerase sigma-70 region 2" evidence="6">
    <location>
        <begin position="31"/>
        <end position="97"/>
    </location>
</feature>
<dbReference type="Gene3D" id="1.10.10.10">
    <property type="entry name" value="Winged helix-like DNA-binding domain superfamily/Winged helix DNA-binding domain"/>
    <property type="match status" value="1"/>
</dbReference>
<dbReference type="NCBIfam" id="TIGR02985">
    <property type="entry name" value="Sig70_bacteroi1"/>
    <property type="match status" value="1"/>
</dbReference>
<keyword evidence="5" id="KW-0472">Membrane</keyword>
<keyword evidence="5" id="KW-1133">Transmembrane helix</keyword>
<accession>E4T7F4</accession>
<dbReference type="Pfam" id="PF04542">
    <property type="entry name" value="Sigma70_r2"/>
    <property type="match status" value="1"/>
</dbReference>
<dbReference type="eggNOG" id="COG1595">
    <property type="taxonomic scope" value="Bacteria"/>
</dbReference>
<comment type="similarity">
    <text evidence="1">Belongs to the sigma-70 factor family. ECF subfamily.</text>
</comment>
<organism evidence="8 9">
    <name type="scientific">Paludibacter propionicigenes (strain DSM 17365 / JCM 13257 / WB4)</name>
    <dbReference type="NCBI Taxonomy" id="694427"/>
    <lineage>
        <taxon>Bacteria</taxon>
        <taxon>Pseudomonadati</taxon>
        <taxon>Bacteroidota</taxon>
        <taxon>Bacteroidia</taxon>
        <taxon>Bacteroidales</taxon>
        <taxon>Paludibacteraceae</taxon>
        <taxon>Paludibacter</taxon>
    </lineage>
</organism>
<evidence type="ECO:0000256" key="1">
    <source>
        <dbReference type="ARBA" id="ARBA00010641"/>
    </source>
</evidence>
<sequence length="208" mass="24257">MKTDFNNIKQQERELLLRLRDGDEKAFASLFYAYKDKLYGFLFGMTKSDAKAKDLVQDVFLKVWQNRANMAEIDNFNAYIYSVAQNQAVDQFRKSSKELFSNVELLNSQEADVTPDPVSALINKETREKIDEAVNQLPPQQKKIFVLHNEYGFKHHEIAEQLNISVSTTQNHMREALKNIRIFLSHSYFFFTILALNVIHLLSVLFQK</sequence>